<dbReference type="SMART" id="SM00984">
    <property type="entry name" value="UDPG_MGDP_dh_C"/>
    <property type="match status" value="1"/>
</dbReference>
<evidence type="ECO:0000256" key="1">
    <source>
        <dbReference type="ARBA" id="ARBA00004701"/>
    </source>
</evidence>
<evidence type="ECO:0000256" key="7">
    <source>
        <dbReference type="PIRNR" id="PIRNR000124"/>
    </source>
</evidence>
<dbReference type="EMBL" id="PETL01000374">
    <property type="protein sequence ID" value="PIV63362.1"/>
    <property type="molecule type" value="Genomic_DNA"/>
</dbReference>
<proteinExistence type="inferred from homology"/>
<dbReference type="PANTHER" id="PTHR43750">
    <property type="entry name" value="UDP-GLUCOSE 6-DEHYDROGENASE TUAD"/>
    <property type="match status" value="1"/>
</dbReference>
<evidence type="ECO:0000256" key="2">
    <source>
        <dbReference type="ARBA" id="ARBA00006601"/>
    </source>
</evidence>
<dbReference type="PIRSF" id="PIRSF000124">
    <property type="entry name" value="UDPglc_GDPman_dh"/>
    <property type="match status" value="1"/>
</dbReference>
<reference evidence="13" key="1">
    <citation type="submission" date="2017-09" db="EMBL/GenBank/DDBJ databases">
        <title>Depth-based differentiation of microbial function through sediment-hosted aquifers and enrichment of novel symbionts in the deep terrestrial subsurface.</title>
        <authorList>
            <person name="Probst A.J."/>
            <person name="Ladd B."/>
            <person name="Jarett J.K."/>
            <person name="Geller-Mcgrath D.E."/>
            <person name="Sieber C.M.K."/>
            <person name="Emerson J.B."/>
            <person name="Anantharaman K."/>
            <person name="Thomas B.C."/>
            <person name="Malmstrom R."/>
            <person name="Stieglmeier M."/>
            <person name="Klingl A."/>
            <person name="Woyke T."/>
            <person name="Ryan C.M."/>
            <person name="Banfield J.F."/>
        </authorList>
    </citation>
    <scope>NUCLEOTIDE SEQUENCE [LARGE SCALE GENOMIC DNA]</scope>
</reference>
<dbReference type="Gene3D" id="3.40.50.720">
    <property type="entry name" value="NAD(P)-binding Rossmann-like Domain"/>
    <property type="match status" value="2"/>
</dbReference>
<keyword evidence="5 7" id="KW-0520">NAD</keyword>
<dbReference type="GO" id="GO:0006065">
    <property type="term" value="P:UDP-glucuronate biosynthetic process"/>
    <property type="evidence" value="ECO:0007669"/>
    <property type="project" value="UniProtKB-UniPathway"/>
</dbReference>
<feature type="binding site" evidence="10">
    <location>
        <position position="122"/>
    </location>
    <ligand>
        <name>NAD(+)</name>
        <dbReference type="ChEBI" id="CHEBI:57540"/>
    </ligand>
</feature>
<comment type="catalytic activity">
    <reaction evidence="6 7">
        <text>UDP-alpha-D-glucose + 2 NAD(+) + H2O = UDP-alpha-D-glucuronate + 2 NADH + 3 H(+)</text>
        <dbReference type="Rhea" id="RHEA:23596"/>
        <dbReference type="ChEBI" id="CHEBI:15377"/>
        <dbReference type="ChEBI" id="CHEBI:15378"/>
        <dbReference type="ChEBI" id="CHEBI:57540"/>
        <dbReference type="ChEBI" id="CHEBI:57945"/>
        <dbReference type="ChEBI" id="CHEBI:58052"/>
        <dbReference type="ChEBI" id="CHEBI:58885"/>
        <dbReference type="EC" id="1.1.1.22"/>
    </reaction>
</comment>
<feature type="active site" description="Nucleophile" evidence="8">
    <location>
        <position position="261"/>
    </location>
</feature>
<name>A0A2M7E6I8_9BACT</name>
<evidence type="ECO:0000256" key="5">
    <source>
        <dbReference type="ARBA" id="ARBA00023027"/>
    </source>
</evidence>
<evidence type="ECO:0000313" key="13">
    <source>
        <dbReference type="Proteomes" id="UP000228886"/>
    </source>
</evidence>
<dbReference type="GO" id="GO:0003979">
    <property type="term" value="F:UDP-glucose 6-dehydrogenase activity"/>
    <property type="evidence" value="ECO:0007669"/>
    <property type="project" value="UniProtKB-EC"/>
</dbReference>
<organism evidence="12 13">
    <name type="scientific">bacterium (Candidatus Ratteibacteria) CG01_land_8_20_14_3_00_40_19</name>
    <dbReference type="NCBI Taxonomy" id="2014290"/>
    <lineage>
        <taxon>Bacteria</taxon>
        <taxon>Candidatus Ratteibacteria</taxon>
    </lineage>
</organism>
<dbReference type="InterPro" id="IPR014026">
    <property type="entry name" value="UDP-Glc/GDP-Man_DH_dimer"/>
</dbReference>
<dbReference type="Pfam" id="PF03720">
    <property type="entry name" value="UDPG_MGDP_dh_C"/>
    <property type="match status" value="1"/>
</dbReference>
<dbReference type="Pfam" id="PF00984">
    <property type="entry name" value="UDPG_MGDP_dh"/>
    <property type="match status" value="1"/>
</dbReference>
<dbReference type="AlphaFoldDB" id="A0A2M7E6I8"/>
<gene>
    <name evidence="12" type="ORF">COS11_07815</name>
</gene>
<feature type="binding site" evidence="10">
    <location>
        <position position="264"/>
    </location>
    <ligand>
        <name>NAD(+)</name>
        <dbReference type="ChEBI" id="CHEBI:57540"/>
    </ligand>
</feature>
<feature type="binding site" evidence="10">
    <location>
        <position position="31"/>
    </location>
    <ligand>
        <name>NAD(+)</name>
        <dbReference type="ChEBI" id="CHEBI:57540"/>
    </ligand>
</feature>
<protein>
    <recommendedName>
        <fullName evidence="3 7">UDP-glucose 6-dehydrogenase</fullName>
        <ecNumber evidence="3 7">1.1.1.22</ecNumber>
    </recommendedName>
</protein>
<feature type="binding site" evidence="10">
    <location>
        <position position="156"/>
    </location>
    <ligand>
        <name>NAD(+)</name>
        <dbReference type="ChEBI" id="CHEBI:57540"/>
    </ligand>
</feature>
<evidence type="ECO:0000256" key="6">
    <source>
        <dbReference type="ARBA" id="ARBA00047473"/>
    </source>
</evidence>
<dbReference type="PIRSF" id="PIRSF500134">
    <property type="entry name" value="UDPglc_DH_bac"/>
    <property type="match status" value="1"/>
</dbReference>
<evidence type="ECO:0000256" key="3">
    <source>
        <dbReference type="ARBA" id="ARBA00012954"/>
    </source>
</evidence>
<feature type="binding site" evidence="9">
    <location>
        <begin position="153"/>
        <end position="156"/>
    </location>
    <ligand>
        <name>substrate</name>
    </ligand>
</feature>
<dbReference type="NCBIfam" id="TIGR03026">
    <property type="entry name" value="NDP-sugDHase"/>
    <property type="match status" value="1"/>
</dbReference>
<dbReference type="InterPro" id="IPR001732">
    <property type="entry name" value="UDP-Glc/GDP-Man_DH_N"/>
</dbReference>
<dbReference type="InterPro" id="IPR014027">
    <property type="entry name" value="UDP-Glc/GDP-Man_DH_C"/>
</dbReference>
<feature type="binding site" evidence="10">
    <location>
        <position position="328"/>
    </location>
    <ligand>
        <name>NAD(+)</name>
        <dbReference type="ChEBI" id="CHEBI:57540"/>
    </ligand>
</feature>
<dbReference type="SUPFAM" id="SSF51735">
    <property type="entry name" value="NAD(P)-binding Rossmann-fold domains"/>
    <property type="match status" value="1"/>
</dbReference>
<dbReference type="InterPro" id="IPR017476">
    <property type="entry name" value="UDP-Glc/GDP-Man"/>
</dbReference>
<dbReference type="Proteomes" id="UP000228886">
    <property type="component" value="Unassembled WGS sequence"/>
</dbReference>
<dbReference type="GO" id="GO:0000271">
    <property type="term" value="P:polysaccharide biosynthetic process"/>
    <property type="evidence" value="ECO:0007669"/>
    <property type="project" value="InterPro"/>
</dbReference>
<dbReference type="InterPro" id="IPR008927">
    <property type="entry name" value="6-PGluconate_DH-like_C_sf"/>
</dbReference>
<evidence type="ECO:0000256" key="4">
    <source>
        <dbReference type="ARBA" id="ARBA00023002"/>
    </source>
</evidence>
<evidence type="ECO:0000256" key="10">
    <source>
        <dbReference type="PIRSR" id="PIRSR500134-3"/>
    </source>
</evidence>
<dbReference type="GO" id="GO:0051287">
    <property type="term" value="F:NAD binding"/>
    <property type="evidence" value="ECO:0007669"/>
    <property type="project" value="InterPro"/>
</dbReference>
<accession>A0A2M7E6I8</accession>
<dbReference type="PROSITE" id="PS51257">
    <property type="entry name" value="PROKAR_LIPOPROTEIN"/>
    <property type="match status" value="1"/>
</dbReference>
<keyword evidence="4 7" id="KW-0560">Oxidoreductase</keyword>
<evidence type="ECO:0000256" key="9">
    <source>
        <dbReference type="PIRSR" id="PIRSR500134-2"/>
    </source>
</evidence>
<feature type="binding site" evidence="10">
    <location>
        <position position="36"/>
    </location>
    <ligand>
        <name>NAD(+)</name>
        <dbReference type="ChEBI" id="CHEBI:57540"/>
    </ligand>
</feature>
<sequence length="431" mass="48026">MNKIAVIGAGHVGLVTAACLAKLGNKVVCVDNDRKKITNLKKGLIPFFEPGLIDLVKDGVQKKRLAFSFSIEKSTRISRIIFICVGTPSKPDGEADLSAIEAVTAEVAKAMNGYKLLVEKSTVPVMTGEWMKRTINLIRKKNADFDVAANPEFLKEGSAISDFMKPERIVIGTESERAKKILEEIYQPIKAPIIFTDVKSAELIKHASNSFLAVKISYINAISQICEKVGADVESIAKGMGYDSRIGKAFLSPGVGYGGSCFPKDVAAFIHLAKEVGYDFSLLKAVQKINQEQISLIFKKIKKYLWTLKNKKIGILGLSFKPDTDDIREAPSLKIMERLLSEEAILSVYDPKAMEETKKIFPRRTIYCKNPYQVCKGAELLLVLTEWEEFKKLDLKRVKKLLGKPHLIDGRNIYEPEKMKKLGFVYEGVGR</sequence>
<feature type="binding site" evidence="9">
    <location>
        <position position="258"/>
    </location>
    <ligand>
        <name>substrate</name>
    </ligand>
</feature>
<dbReference type="EC" id="1.1.1.22" evidence="3 7"/>
<feature type="binding site" evidence="10">
    <location>
        <position position="87"/>
    </location>
    <ligand>
        <name>NAD(+)</name>
        <dbReference type="ChEBI" id="CHEBI:57540"/>
    </ligand>
</feature>
<evidence type="ECO:0000259" key="11">
    <source>
        <dbReference type="SMART" id="SM00984"/>
    </source>
</evidence>
<feature type="domain" description="UDP-glucose/GDP-mannose dehydrogenase C-terminal" evidence="11">
    <location>
        <begin position="314"/>
        <end position="416"/>
    </location>
</feature>
<comment type="caution">
    <text evidence="12">The sequence shown here is derived from an EMBL/GenBank/DDBJ whole genome shotgun (WGS) entry which is preliminary data.</text>
</comment>
<feature type="binding site" evidence="9">
    <location>
        <begin position="250"/>
        <end position="254"/>
    </location>
    <ligand>
        <name>substrate</name>
    </ligand>
</feature>
<evidence type="ECO:0000256" key="8">
    <source>
        <dbReference type="PIRSR" id="PIRSR500134-1"/>
    </source>
</evidence>
<evidence type="ECO:0000313" key="12">
    <source>
        <dbReference type="EMBL" id="PIV63362.1"/>
    </source>
</evidence>
<dbReference type="Gene3D" id="1.20.5.100">
    <property type="entry name" value="Cytochrome c1, transmembrane anchor, C-terminal"/>
    <property type="match status" value="1"/>
</dbReference>
<dbReference type="SUPFAM" id="SSF48179">
    <property type="entry name" value="6-phosphogluconate dehydrogenase C-terminal domain-like"/>
    <property type="match status" value="1"/>
</dbReference>
<feature type="binding site" evidence="9">
    <location>
        <position position="321"/>
    </location>
    <ligand>
        <name>substrate</name>
    </ligand>
</feature>
<dbReference type="PANTHER" id="PTHR43750:SF3">
    <property type="entry name" value="UDP-GLUCOSE 6-DEHYDROGENASE TUAD"/>
    <property type="match status" value="1"/>
</dbReference>
<comment type="similarity">
    <text evidence="2 7">Belongs to the UDP-glucose/GDP-mannose dehydrogenase family.</text>
</comment>
<dbReference type="SUPFAM" id="SSF52413">
    <property type="entry name" value="UDP-glucose/GDP-mannose dehydrogenase C-terminal domain"/>
    <property type="match status" value="1"/>
</dbReference>
<comment type="pathway">
    <text evidence="1">Nucleotide-sugar biosynthesis; UDP-alpha-D-glucuronate biosynthesis; UDP-alpha-D-glucuronate from UDP-alpha-D-glucose: step 1/1.</text>
</comment>
<dbReference type="Pfam" id="PF03721">
    <property type="entry name" value="UDPG_MGDP_dh_N"/>
    <property type="match status" value="1"/>
</dbReference>
<feature type="binding site" evidence="9">
    <location>
        <position position="205"/>
    </location>
    <ligand>
        <name>substrate</name>
    </ligand>
</feature>
<dbReference type="InterPro" id="IPR036291">
    <property type="entry name" value="NAD(P)-bd_dom_sf"/>
</dbReference>
<dbReference type="InterPro" id="IPR036220">
    <property type="entry name" value="UDP-Glc/GDP-Man_DH_C_sf"/>
</dbReference>
<dbReference type="UniPathway" id="UPA00038">
    <property type="reaction ID" value="UER00491"/>
</dbReference>
<dbReference type="InterPro" id="IPR028357">
    <property type="entry name" value="UDPglc_DH_bac"/>
</dbReference>